<name>A0A6N3T5H8_9PROT</name>
<dbReference type="Proteomes" id="UP000032673">
    <property type="component" value="Unassembled WGS sequence"/>
</dbReference>
<dbReference type="EMBL" id="BAMW01000004">
    <property type="protein sequence ID" value="GAN61934.1"/>
    <property type="molecule type" value="Genomic_DNA"/>
</dbReference>
<accession>A0A6N3T5H8</accession>
<organism evidence="2 4">
    <name type="scientific">Acetobacter indonesiensis</name>
    <dbReference type="NCBI Taxonomy" id="104101"/>
    <lineage>
        <taxon>Bacteria</taxon>
        <taxon>Pseudomonadati</taxon>
        <taxon>Pseudomonadota</taxon>
        <taxon>Alphaproteobacteria</taxon>
        <taxon>Acetobacterales</taxon>
        <taxon>Acetobacteraceae</taxon>
        <taxon>Acetobacter</taxon>
    </lineage>
</organism>
<reference evidence="1 3" key="1">
    <citation type="submission" date="2012-11" db="EMBL/GenBank/DDBJ databases">
        <title>Whole genome sequence of Acetobacter indonesiensis 5H-1.</title>
        <authorList>
            <person name="Azuma Y."/>
            <person name="Higashiura N."/>
            <person name="Hirakawa H."/>
            <person name="Matsushita K."/>
        </authorList>
    </citation>
    <scope>NUCLEOTIDE SEQUENCE [LARGE SCALE GENOMIC DNA]</scope>
    <source>
        <strain evidence="1 3">5H-1</strain>
    </source>
</reference>
<gene>
    <name evidence="1" type="ORF">Abin_004_004</name>
    <name evidence="2" type="ORF">AIN02nite_25760</name>
</gene>
<evidence type="ECO:0000313" key="2">
    <source>
        <dbReference type="EMBL" id="GEN04551.1"/>
    </source>
</evidence>
<evidence type="ECO:0000313" key="3">
    <source>
        <dbReference type="Proteomes" id="UP000032673"/>
    </source>
</evidence>
<reference evidence="2 4" key="2">
    <citation type="submission" date="2019-07" db="EMBL/GenBank/DDBJ databases">
        <title>Whole genome shotgun sequence of Acetobacter indonesiensis NBRC 16471.</title>
        <authorList>
            <person name="Hosoyama A."/>
            <person name="Uohara A."/>
            <person name="Ohji S."/>
            <person name="Ichikawa N."/>
        </authorList>
    </citation>
    <scope>NUCLEOTIDE SEQUENCE [LARGE SCALE GENOMIC DNA]</scope>
    <source>
        <strain evidence="2 4">NBRC 16471</strain>
    </source>
</reference>
<proteinExistence type="predicted"/>
<dbReference type="Proteomes" id="UP000321104">
    <property type="component" value="Unassembled WGS sequence"/>
</dbReference>
<evidence type="ECO:0000313" key="1">
    <source>
        <dbReference type="EMBL" id="GAN61934.1"/>
    </source>
</evidence>
<dbReference type="EMBL" id="BJXQ01000020">
    <property type="protein sequence ID" value="GEN04551.1"/>
    <property type="molecule type" value="Genomic_DNA"/>
</dbReference>
<dbReference type="AlphaFoldDB" id="A0A6N3T5H8"/>
<sequence>MGIKNIMLRGGNPTGTQAKAGGLYTTVANDHTATEKTPPSRVLKGTIEAKGDALKRVSGVR</sequence>
<protein>
    <submittedName>
        <fullName evidence="2">Uncharacterized protein</fullName>
    </submittedName>
</protein>
<comment type="caution">
    <text evidence="2">The sequence shown here is derived from an EMBL/GenBank/DDBJ whole genome shotgun (WGS) entry which is preliminary data.</text>
</comment>
<evidence type="ECO:0000313" key="4">
    <source>
        <dbReference type="Proteomes" id="UP000321104"/>
    </source>
</evidence>
<keyword evidence="3" id="KW-1185">Reference proteome</keyword>